<dbReference type="AlphaFoldDB" id="A0A2S7IW89"/>
<comment type="caution">
    <text evidence="3">The sequence shown here is derived from an EMBL/GenBank/DDBJ whole genome shotgun (WGS) entry which is preliminary data.</text>
</comment>
<dbReference type="OrthoDB" id="38641at2"/>
<keyword evidence="1" id="KW-0472">Membrane</keyword>
<keyword evidence="4" id="KW-1185">Reference proteome</keyword>
<accession>A0A2S7IW89</accession>
<keyword evidence="1" id="KW-1133">Transmembrane helix</keyword>
<protein>
    <recommendedName>
        <fullName evidence="2">Tape measure protein N-terminal domain-containing protein</fullName>
    </recommendedName>
</protein>
<dbReference type="InterPro" id="IPR013491">
    <property type="entry name" value="Tape_meas_N"/>
</dbReference>
<dbReference type="Pfam" id="PF20155">
    <property type="entry name" value="TMP_3"/>
    <property type="match status" value="1"/>
</dbReference>
<sequence length="838" mass="87514">MDLATLGLAVDSRPVREANDNLRAFQGAAKGAQTSADGYAQSAQKASRATEMLAQSANGSMRVIGLLKSALAGVGAAFSVKALIDLADGWSDITARVNLAAGSIEKGSAVMSRLSEIARNTYSSLAQTAEGYIANASSMRELGYSTQQVLDYTSALNNAMVISGAKAERAMQVQTALAKAMALGKLNGENLNTVIQNGGEVATLLAARFNTTTGGLLKLGQQGKLTGGILVDTLIKAMKDLEERAGEMPATIGDAFTLLGNAILRSVGAFDQSNKISETFANTLVGLADNMGRVITYGLTAATVWGVTYVAGMIKAMEATTLLARSMVILRGALMALGFGAVVVLLGEAAYWFTELVSKSGGLGNAFRLLGAVAVEVWERIKLGGVALGTGMAAVWEQMKASFLGALAVMQEKWADFLHNLGSAALKIPGMEDIGLGIKDSAIMAGSDVYAMSDAMRQATDRANELSEASRKASQESLKPLTSIAELQKVLMSGGGEGPNLSNDGGVARKLEETSKAAQKAKKAYDDLLLSAKQTVAQQKLEAETAGLTGIAQETLRFKLDLLQKAEEKRLNLSPKMKQALLDQVDAFEKYATAAAKATLQQDLLFERAQLGRTALEQTIASTLRGAGLEVDFNSYEAGLIRTNEQLKISKELSQDFAQGFVSDILNGTSALDALLNGLNKIADKLIQMAMDDLFAQAFGGGGGGILSGLFGGGGTSFFPAAPSMGGIGLFAKGGISNKPAIFGESGPEAAVPLPDGRSIPVRIYGEANSNQASGSAQGVHVTVGWSRTADGNLKPFVEDVAQKTAAPMINEGISQYDSQMLPSRVNQISQDPRAVGA</sequence>
<dbReference type="EMBL" id="PTRC01000033">
    <property type="protein sequence ID" value="PQA72228.1"/>
    <property type="molecule type" value="Genomic_DNA"/>
</dbReference>
<organism evidence="3 4">
    <name type="scientific">Brucella oryzae</name>
    <dbReference type="NCBI Taxonomy" id="335286"/>
    <lineage>
        <taxon>Bacteria</taxon>
        <taxon>Pseudomonadati</taxon>
        <taxon>Pseudomonadota</taxon>
        <taxon>Alphaproteobacteria</taxon>
        <taxon>Hyphomicrobiales</taxon>
        <taxon>Brucellaceae</taxon>
        <taxon>Brucella/Ochrobactrum group</taxon>
        <taxon>Brucella</taxon>
    </lineage>
</organism>
<evidence type="ECO:0000313" key="4">
    <source>
        <dbReference type="Proteomes" id="UP000238493"/>
    </source>
</evidence>
<evidence type="ECO:0000256" key="1">
    <source>
        <dbReference type="SAM" id="Phobius"/>
    </source>
</evidence>
<feature type="domain" description="Tape measure protein N-terminal" evidence="2">
    <location>
        <begin position="82"/>
        <end position="272"/>
    </location>
</feature>
<dbReference type="Proteomes" id="UP000238493">
    <property type="component" value="Unassembled WGS sequence"/>
</dbReference>
<keyword evidence="1" id="KW-0812">Transmembrane</keyword>
<dbReference type="RefSeq" id="WP_104756934.1">
    <property type="nucleotide sequence ID" value="NZ_PTRC01000033.1"/>
</dbReference>
<evidence type="ECO:0000313" key="3">
    <source>
        <dbReference type="EMBL" id="PQA72228.1"/>
    </source>
</evidence>
<proteinExistence type="predicted"/>
<reference evidence="3 4" key="1">
    <citation type="submission" date="2018-02" db="EMBL/GenBank/DDBJ databases">
        <title>Draft genome sequence of Ochrobactrum oryzae found in Brazil.</title>
        <authorList>
            <person name="Cerdeira L."/>
            <person name="Andrade F."/>
            <person name="Zacariotto T."/>
            <person name="Barbosa B."/>
            <person name="Santos S."/>
            <person name="Cassetari V."/>
            <person name="Lincopan N."/>
        </authorList>
    </citation>
    <scope>NUCLEOTIDE SEQUENCE [LARGE SCALE GENOMIC DNA]</scope>
    <source>
        <strain evidence="3 4">OA447</strain>
    </source>
</reference>
<evidence type="ECO:0000259" key="2">
    <source>
        <dbReference type="Pfam" id="PF20155"/>
    </source>
</evidence>
<name>A0A2S7IW89_9HYPH</name>
<feature type="transmembrane region" description="Helical" evidence="1">
    <location>
        <begin position="294"/>
        <end position="316"/>
    </location>
</feature>
<gene>
    <name evidence="3" type="ORF">C3731_17675</name>
</gene>
<feature type="transmembrane region" description="Helical" evidence="1">
    <location>
        <begin position="328"/>
        <end position="353"/>
    </location>
</feature>
<dbReference type="NCBIfam" id="TIGR02675">
    <property type="entry name" value="tape_meas_nterm"/>
    <property type="match status" value="1"/>
</dbReference>